<evidence type="ECO:0000256" key="5">
    <source>
        <dbReference type="SAM" id="Phobius"/>
    </source>
</evidence>
<feature type="transmembrane region" description="Helical" evidence="5">
    <location>
        <begin position="40"/>
        <end position="59"/>
    </location>
</feature>
<feature type="transmembrane region" description="Helical" evidence="5">
    <location>
        <begin position="349"/>
        <end position="366"/>
    </location>
</feature>
<evidence type="ECO:0000256" key="1">
    <source>
        <dbReference type="ARBA" id="ARBA00004141"/>
    </source>
</evidence>
<feature type="transmembrane region" description="Helical" evidence="5">
    <location>
        <begin position="387"/>
        <end position="414"/>
    </location>
</feature>
<dbReference type="GO" id="GO:0016020">
    <property type="term" value="C:membrane"/>
    <property type="evidence" value="ECO:0007669"/>
    <property type="project" value="UniProtKB-SubCell"/>
</dbReference>
<comment type="subcellular location">
    <subcellularLocation>
        <location evidence="1">Membrane</location>
        <topology evidence="1">Multi-pass membrane protein</topology>
    </subcellularLocation>
</comment>
<feature type="transmembrane region" description="Helical" evidence="5">
    <location>
        <begin position="71"/>
        <end position="98"/>
    </location>
</feature>
<accession>A0AAE3XMU4</accession>
<evidence type="ECO:0000313" key="8">
    <source>
        <dbReference type="Proteomes" id="UP001185092"/>
    </source>
</evidence>
<dbReference type="AlphaFoldDB" id="A0AAE3XMU4"/>
<evidence type="ECO:0000313" key="7">
    <source>
        <dbReference type="EMBL" id="MDR6237919.1"/>
    </source>
</evidence>
<dbReference type="Proteomes" id="UP001185092">
    <property type="component" value="Unassembled WGS sequence"/>
</dbReference>
<feature type="transmembrane region" description="Helical" evidence="5">
    <location>
        <begin position="157"/>
        <end position="179"/>
    </location>
</feature>
<keyword evidence="4 5" id="KW-0472">Membrane</keyword>
<dbReference type="EMBL" id="JAVDQD010000001">
    <property type="protein sequence ID" value="MDR6237919.1"/>
    <property type="molecule type" value="Genomic_DNA"/>
</dbReference>
<gene>
    <name evidence="7" type="ORF">HNQ88_000895</name>
</gene>
<sequence length="534" mass="57465">MNQNNNIFANLKSDIPAGVIVFLVAMPLCLGMALASGAPLFSGIIAGIIGGIVVGALSGSQVGVSGPAAGLIAIILNGIAVLGNFEAFLFALIIAGVMQIALGALKAGIIAYYFPASVIKGMLTGIGVIIIKKQIPLLFGYTGEENFFSFLVSGNDLIASFTMGAIVIGIISILIMVAWETQFMKNIPITKIIQAPLIVVVLGILYTSFLSIPGFELSANQLVSINIVDSFESFKGLFRSPDFTVWNNPQVYVVAATLAVVASIETLLCVEATDKMDPEKRVTPANRELFAQGVGNVLSGFIGGLPITQVIVRSSANIQSGGKSKLSVIIHGALLLITAILIPTILNKIPYVSLATILITVGFKLAKPSLFKDMYSKGWTQFVPFMITVLGIVTFDLLVGIGMGLAVAIIHILWNNFKTPYHYDEPSRKGNEPFIIRLADHVTFLNKASILHTLNNIPANTEVIIDASNTKQIDADVKEIINEFKEKAEMKNIKLDLVDFDKVEQEEDSVDKLYKHFVAHTKVNESEALKAEKV</sequence>
<dbReference type="RefSeq" id="WP_309937388.1">
    <property type="nucleotide sequence ID" value="NZ_AP025305.1"/>
</dbReference>
<comment type="caution">
    <text evidence="7">The sequence shown here is derived from an EMBL/GenBank/DDBJ whole genome shotgun (WGS) entry which is preliminary data.</text>
</comment>
<keyword evidence="8" id="KW-1185">Reference proteome</keyword>
<feature type="transmembrane region" description="Helical" evidence="5">
    <location>
        <begin position="110"/>
        <end position="131"/>
    </location>
</feature>
<dbReference type="GO" id="GO:0055085">
    <property type="term" value="P:transmembrane transport"/>
    <property type="evidence" value="ECO:0007669"/>
    <property type="project" value="InterPro"/>
</dbReference>
<name>A0AAE3XMU4_9BACT</name>
<dbReference type="PANTHER" id="PTHR11814">
    <property type="entry name" value="SULFATE TRANSPORTER"/>
    <property type="match status" value="1"/>
</dbReference>
<evidence type="ECO:0000256" key="2">
    <source>
        <dbReference type="ARBA" id="ARBA00022692"/>
    </source>
</evidence>
<evidence type="ECO:0000256" key="4">
    <source>
        <dbReference type="ARBA" id="ARBA00023136"/>
    </source>
</evidence>
<dbReference type="InterPro" id="IPR011547">
    <property type="entry name" value="SLC26A/SulP_dom"/>
</dbReference>
<protein>
    <submittedName>
        <fullName evidence="7">MFS superfamily sulfate permease-like transporter</fullName>
    </submittedName>
</protein>
<feature type="transmembrane region" description="Helical" evidence="5">
    <location>
        <begin position="326"/>
        <end position="343"/>
    </location>
</feature>
<feature type="transmembrane region" description="Helical" evidence="5">
    <location>
        <begin position="251"/>
        <end position="270"/>
    </location>
</feature>
<keyword evidence="3 5" id="KW-1133">Transmembrane helix</keyword>
<evidence type="ECO:0000256" key="3">
    <source>
        <dbReference type="ARBA" id="ARBA00022989"/>
    </source>
</evidence>
<dbReference type="Pfam" id="PF00916">
    <property type="entry name" value="Sulfate_transp"/>
    <property type="match status" value="1"/>
</dbReference>
<dbReference type="InterPro" id="IPR001902">
    <property type="entry name" value="SLC26A/SulP_fam"/>
</dbReference>
<keyword evidence="2 5" id="KW-0812">Transmembrane</keyword>
<feature type="transmembrane region" description="Helical" evidence="5">
    <location>
        <begin position="15"/>
        <end position="33"/>
    </location>
</feature>
<proteinExistence type="predicted"/>
<reference evidence="7" key="1">
    <citation type="submission" date="2023-07" db="EMBL/GenBank/DDBJ databases">
        <title>Genomic Encyclopedia of Type Strains, Phase IV (KMG-IV): sequencing the most valuable type-strain genomes for metagenomic binning, comparative biology and taxonomic classification.</title>
        <authorList>
            <person name="Goeker M."/>
        </authorList>
    </citation>
    <scope>NUCLEOTIDE SEQUENCE</scope>
    <source>
        <strain evidence="7">DSM 26174</strain>
    </source>
</reference>
<evidence type="ECO:0000259" key="6">
    <source>
        <dbReference type="Pfam" id="PF00916"/>
    </source>
</evidence>
<feature type="domain" description="SLC26A/SulP transporter" evidence="6">
    <location>
        <begin position="11"/>
        <end position="385"/>
    </location>
</feature>
<feature type="transmembrane region" description="Helical" evidence="5">
    <location>
        <begin position="191"/>
        <end position="212"/>
    </location>
</feature>
<organism evidence="7 8">
    <name type="scientific">Aureibacter tunicatorum</name>
    <dbReference type="NCBI Taxonomy" id="866807"/>
    <lineage>
        <taxon>Bacteria</taxon>
        <taxon>Pseudomonadati</taxon>
        <taxon>Bacteroidota</taxon>
        <taxon>Cytophagia</taxon>
        <taxon>Cytophagales</taxon>
        <taxon>Persicobacteraceae</taxon>
        <taxon>Aureibacter</taxon>
    </lineage>
</organism>